<dbReference type="NCBIfam" id="TIGR00548">
    <property type="entry name" value="lolB"/>
    <property type="match status" value="1"/>
</dbReference>
<evidence type="ECO:0000313" key="15">
    <source>
        <dbReference type="EMBL" id="THD07325.1"/>
    </source>
</evidence>
<evidence type="ECO:0000256" key="9">
    <source>
        <dbReference type="ARBA" id="ARBA00023139"/>
    </source>
</evidence>
<keyword evidence="8 13" id="KW-0472">Membrane</keyword>
<comment type="caution">
    <text evidence="15">The sequence shown here is derived from an EMBL/GenBank/DDBJ whole genome shotgun (WGS) entry which is preliminary data.</text>
</comment>
<dbReference type="EMBL" id="MWQO01000062">
    <property type="protein sequence ID" value="THD07325.1"/>
    <property type="molecule type" value="Genomic_DNA"/>
</dbReference>
<proteinExistence type="inferred from homology"/>
<keyword evidence="9 13" id="KW-0564">Palmitate</keyword>
<dbReference type="OrthoDB" id="9797618at2"/>
<dbReference type="Gene3D" id="2.50.20.10">
    <property type="entry name" value="Lipoprotein localisation LolA/LolB/LppX"/>
    <property type="match status" value="1"/>
</dbReference>
<keyword evidence="5 13" id="KW-0813">Transport</keyword>
<comment type="subunit">
    <text evidence="3 13">Monomer.</text>
</comment>
<dbReference type="InterPro" id="IPR004565">
    <property type="entry name" value="OM_lipoprot_LolB"/>
</dbReference>
<dbReference type="STRING" id="993689.GCA_002077135_01821"/>
<evidence type="ECO:0000256" key="13">
    <source>
        <dbReference type="HAMAP-Rule" id="MF_00233"/>
    </source>
</evidence>
<dbReference type="AlphaFoldDB" id="A0A4S3KFF2"/>
<comment type="subcellular location">
    <subcellularLocation>
        <location evidence="1 13">Cell outer membrane</location>
        <topology evidence="1 13">Lipid-anchor</topology>
    </subcellularLocation>
</comment>
<keyword evidence="6 13" id="KW-0732">Signal</keyword>
<dbReference type="GO" id="GO:0009279">
    <property type="term" value="C:cell outer membrane"/>
    <property type="evidence" value="ECO:0007669"/>
    <property type="project" value="UniProtKB-SubCell"/>
</dbReference>
<evidence type="ECO:0000256" key="5">
    <source>
        <dbReference type="ARBA" id="ARBA00022448"/>
    </source>
</evidence>
<evidence type="ECO:0000313" key="16">
    <source>
        <dbReference type="Proteomes" id="UP000307749"/>
    </source>
</evidence>
<evidence type="ECO:0000256" key="12">
    <source>
        <dbReference type="ARBA" id="ARBA00023288"/>
    </source>
</evidence>
<reference evidence="15 16" key="1">
    <citation type="submission" date="2017-02" db="EMBL/GenBank/DDBJ databases">
        <title>Whole genome sequencing of Metallibacterium scheffleri DSM 24874 (T).</title>
        <authorList>
            <person name="Kumar S."/>
            <person name="Patil P."/>
            <person name="Patil P.B."/>
        </authorList>
    </citation>
    <scope>NUCLEOTIDE SEQUENCE [LARGE SCALE GENOMIC DNA]</scope>
    <source>
        <strain evidence="15 16">DSM 24874</strain>
    </source>
</reference>
<keyword evidence="12 13" id="KW-0449">Lipoprotein</keyword>
<keyword evidence="10 13" id="KW-0143">Chaperone</keyword>
<dbReference type="InterPro" id="IPR029046">
    <property type="entry name" value="LolA/LolB/LppX"/>
</dbReference>
<evidence type="ECO:0000256" key="7">
    <source>
        <dbReference type="ARBA" id="ARBA00022927"/>
    </source>
</evidence>
<dbReference type="Proteomes" id="UP000307749">
    <property type="component" value="Unassembled WGS sequence"/>
</dbReference>
<dbReference type="PROSITE" id="PS51257">
    <property type="entry name" value="PROKAR_LIPOPROTEIN"/>
    <property type="match status" value="1"/>
</dbReference>
<evidence type="ECO:0000256" key="3">
    <source>
        <dbReference type="ARBA" id="ARBA00011245"/>
    </source>
</evidence>
<feature type="chain" id="PRO_5020530836" description="Outer-membrane lipoprotein LolB" evidence="14">
    <location>
        <begin position="22"/>
        <end position="224"/>
    </location>
</feature>
<evidence type="ECO:0000256" key="4">
    <source>
        <dbReference type="ARBA" id="ARBA00016202"/>
    </source>
</evidence>
<protein>
    <recommendedName>
        <fullName evidence="4 13">Outer-membrane lipoprotein LolB</fullName>
    </recommendedName>
</protein>
<evidence type="ECO:0000256" key="6">
    <source>
        <dbReference type="ARBA" id="ARBA00022729"/>
    </source>
</evidence>
<gene>
    <name evidence="13" type="primary">lolB</name>
    <name evidence="15" type="ORF">B1806_15065</name>
</gene>
<name>A0A4S3KFF2_9GAMM</name>
<dbReference type="GO" id="GO:0044874">
    <property type="term" value="P:lipoprotein localization to outer membrane"/>
    <property type="evidence" value="ECO:0007669"/>
    <property type="project" value="UniProtKB-UniRule"/>
</dbReference>
<keyword evidence="7 13" id="KW-0653">Protein transport</keyword>
<evidence type="ECO:0000256" key="1">
    <source>
        <dbReference type="ARBA" id="ARBA00004459"/>
    </source>
</evidence>
<evidence type="ECO:0000256" key="14">
    <source>
        <dbReference type="SAM" id="SignalP"/>
    </source>
</evidence>
<dbReference type="CDD" id="cd16326">
    <property type="entry name" value="LolB"/>
    <property type="match status" value="1"/>
</dbReference>
<dbReference type="HAMAP" id="MF_00233">
    <property type="entry name" value="LolB"/>
    <property type="match status" value="1"/>
</dbReference>
<feature type="signal peptide" evidence="14">
    <location>
        <begin position="1"/>
        <end position="21"/>
    </location>
</feature>
<evidence type="ECO:0000256" key="10">
    <source>
        <dbReference type="ARBA" id="ARBA00023186"/>
    </source>
</evidence>
<dbReference type="Pfam" id="PF03550">
    <property type="entry name" value="LolB"/>
    <property type="match status" value="1"/>
</dbReference>
<dbReference type="GO" id="GO:0015031">
    <property type="term" value="P:protein transport"/>
    <property type="evidence" value="ECO:0007669"/>
    <property type="project" value="UniProtKB-KW"/>
</dbReference>
<evidence type="ECO:0000256" key="11">
    <source>
        <dbReference type="ARBA" id="ARBA00023237"/>
    </source>
</evidence>
<keyword evidence="16" id="KW-1185">Reference proteome</keyword>
<organism evidence="15 16">
    <name type="scientific">Metallibacterium scheffleri</name>
    <dbReference type="NCBI Taxonomy" id="993689"/>
    <lineage>
        <taxon>Bacteria</taxon>
        <taxon>Pseudomonadati</taxon>
        <taxon>Pseudomonadota</taxon>
        <taxon>Gammaproteobacteria</taxon>
        <taxon>Lysobacterales</taxon>
        <taxon>Rhodanobacteraceae</taxon>
        <taxon>Metallibacterium</taxon>
    </lineage>
</organism>
<evidence type="ECO:0000256" key="2">
    <source>
        <dbReference type="ARBA" id="ARBA00009696"/>
    </source>
</evidence>
<evidence type="ECO:0000256" key="8">
    <source>
        <dbReference type="ARBA" id="ARBA00023136"/>
    </source>
</evidence>
<dbReference type="SUPFAM" id="SSF89392">
    <property type="entry name" value="Prokaryotic lipoproteins and lipoprotein localization factors"/>
    <property type="match status" value="1"/>
</dbReference>
<comment type="function">
    <text evidence="13">Plays a critical role in the incorporation of lipoproteins in the outer membrane after they are released by the LolA protein.</text>
</comment>
<accession>A0A4S3KFF2</accession>
<sequence>MRRGLRLSAPLALLLLLAACAPTPLVLRPGTGAERAAQAQRAQVLAQLPVWQASGRIGVADAQQGGSGGFDWAEDGESIDFTLTAPITGRSFRLQSGPDGACLSGLKPQPVCAFDAAGLLRTELGWELPLRELRAWVLGMAAPGSASRMQYGRDGLPAQLQQDGWVIQYRSWDRQARPLAMPRLIEAQRAPYSVRLYVEQWRFPELAAKPATASSAHGDAPGRR</sequence>
<comment type="similarity">
    <text evidence="2 13">Belongs to the LolB family.</text>
</comment>
<keyword evidence="11 13" id="KW-0998">Cell outer membrane</keyword>